<name>B8ARM9_ORYSI</name>
<sequence length="153" mass="16819">MAARASTNQETHASILNTTRVRIKNNTTTMINKLSSRHELKITRSGSVPIRRKRIDTGGQHETKRRLALGSNERRLLDGQWPETGGDRRRPETSGAAADEGQRPETSGDGQRLKTSGATADDGWQLEMRGGLRPETSGAATDEGQRQETSGRR</sequence>
<reference evidence="2 3" key="1">
    <citation type="journal article" date="2005" name="PLoS Biol.">
        <title>The genomes of Oryza sativa: a history of duplications.</title>
        <authorList>
            <person name="Yu J."/>
            <person name="Wang J."/>
            <person name="Lin W."/>
            <person name="Li S."/>
            <person name="Li H."/>
            <person name="Zhou J."/>
            <person name="Ni P."/>
            <person name="Dong W."/>
            <person name="Hu S."/>
            <person name="Zeng C."/>
            <person name="Zhang J."/>
            <person name="Zhang Y."/>
            <person name="Li R."/>
            <person name="Xu Z."/>
            <person name="Li S."/>
            <person name="Li X."/>
            <person name="Zheng H."/>
            <person name="Cong L."/>
            <person name="Lin L."/>
            <person name="Yin J."/>
            <person name="Geng J."/>
            <person name="Li G."/>
            <person name="Shi J."/>
            <person name="Liu J."/>
            <person name="Lv H."/>
            <person name="Li J."/>
            <person name="Wang J."/>
            <person name="Deng Y."/>
            <person name="Ran L."/>
            <person name="Shi X."/>
            <person name="Wang X."/>
            <person name="Wu Q."/>
            <person name="Li C."/>
            <person name="Ren X."/>
            <person name="Wang J."/>
            <person name="Wang X."/>
            <person name="Li D."/>
            <person name="Liu D."/>
            <person name="Zhang X."/>
            <person name="Ji Z."/>
            <person name="Zhao W."/>
            <person name="Sun Y."/>
            <person name="Zhang Z."/>
            <person name="Bao J."/>
            <person name="Han Y."/>
            <person name="Dong L."/>
            <person name="Ji J."/>
            <person name="Chen P."/>
            <person name="Wu S."/>
            <person name="Liu J."/>
            <person name="Xiao Y."/>
            <person name="Bu D."/>
            <person name="Tan J."/>
            <person name="Yang L."/>
            <person name="Ye C."/>
            <person name="Zhang J."/>
            <person name="Xu J."/>
            <person name="Zhou Y."/>
            <person name="Yu Y."/>
            <person name="Zhang B."/>
            <person name="Zhuang S."/>
            <person name="Wei H."/>
            <person name="Liu B."/>
            <person name="Lei M."/>
            <person name="Yu H."/>
            <person name="Li Y."/>
            <person name="Xu H."/>
            <person name="Wei S."/>
            <person name="He X."/>
            <person name="Fang L."/>
            <person name="Zhang Z."/>
            <person name="Zhang Y."/>
            <person name="Huang X."/>
            <person name="Su Z."/>
            <person name="Tong W."/>
            <person name="Li J."/>
            <person name="Tong Z."/>
            <person name="Li S."/>
            <person name="Ye J."/>
            <person name="Wang L."/>
            <person name="Fang L."/>
            <person name="Lei T."/>
            <person name="Chen C."/>
            <person name="Chen H."/>
            <person name="Xu Z."/>
            <person name="Li H."/>
            <person name="Huang H."/>
            <person name="Zhang F."/>
            <person name="Xu H."/>
            <person name="Li N."/>
            <person name="Zhao C."/>
            <person name="Li S."/>
            <person name="Dong L."/>
            <person name="Huang Y."/>
            <person name="Li L."/>
            <person name="Xi Y."/>
            <person name="Qi Q."/>
            <person name="Li W."/>
            <person name="Zhang B."/>
            <person name="Hu W."/>
            <person name="Zhang Y."/>
            <person name="Tian X."/>
            <person name="Jiao Y."/>
            <person name="Liang X."/>
            <person name="Jin J."/>
            <person name="Gao L."/>
            <person name="Zheng W."/>
            <person name="Hao B."/>
            <person name="Liu S."/>
            <person name="Wang W."/>
            <person name="Yuan L."/>
            <person name="Cao M."/>
            <person name="McDermott J."/>
            <person name="Samudrala R."/>
            <person name="Wang J."/>
            <person name="Wong G.K."/>
            <person name="Yang H."/>
        </authorList>
    </citation>
    <scope>NUCLEOTIDE SEQUENCE [LARGE SCALE GENOMIC DNA]</scope>
    <source>
        <strain evidence="3">cv. 93-11</strain>
    </source>
</reference>
<dbReference type="Gramene" id="BGIOSGA015438-TA">
    <property type="protein sequence ID" value="BGIOSGA015438-PA"/>
    <property type="gene ID" value="BGIOSGA015438"/>
</dbReference>
<evidence type="ECO:0000313" key="3">
    <source>
        <dbReference type="Proteomes" id="UP000007015"/>
    </source>
</evidence>
<organism evidence="2 3">
    <name type="scientific">Oryza sativa subsp. indica</name>
    <name type="common">Rice</name>
    <dbReference type="NCBI Taxonomy" id="39946"/>
    <lineage>
        <taxon>Eukaryota</taxon>
        <taxon>Viridiplantae</taxon>
        <taxon>Streptophyta</taxon>
        <taxon>Embryophyta</taxon>
        <taxon>Tracheophyta</taxon>
        <taxon>Spermatophyta</taxon>
        <taxon>Magnoliopsida</taxon>
        <taxon>Liliopsida</taxon>
        <taxon>Poales</taxon>
        <taxon>Poaceae</taxon>
        <taxon>BOP clade</taxon>
        <taxon>Oryzoideae</taxon>
        <taxon>Oryzeae</taxon>
        <taxon>Oryzinae</taxon>
        <taxon>Oryza</taxon>
        <taxon>Oryza sativa</taxon>
    </lineage>
</organism>
<dbReference type="AlphaFoldDB" id="B8ARM9"/>
<proteinExistence type="predicted"/>
<accession>B8ARM9</accession>
<dbReference type="EMBL" id="CM000129">
    <property type="protein sequence ID" value="EEC76926.1"/>
    <property type="molecule type" value="Genomic_DNA"/>
</dbReference>
<evidence type="ECO:0000313" key="2">
    <source>
        <dbReference type="EMBL" id="EEC76926.1"/>
    </source>
</evidence>
<dbReference type="Proteomes" id="UP000007015">
    <property type="component" value="Chromosome 4"/>
</dbReference>
<feature type="region of interest" description="Disordered" evidence="1">
    <location>
        <begin position="45"/>
        <end position="153"/>
    </location>
</feature>
<evidence type="ECO:0000256" key="1">
    <source>
        <dbReference type="SAM" id="MobiDB-lite"/>
    </source>
</evidence>
<feature type="compositionally biased region" description="Polar residues" evidence="1">
    <location>
        <begin position="104"/>
        <end position="118"/>
    </location>
</feature>
<protein>
    <submittedName>
        <fullName evidence="2">Uncharacterized protein</fullName>
    </submittedName>
</protein>
<dbReference type="HOGENOM" id="CLU_1716256_0_0_1"/>
<gene>
    <name evidence="2" type="ORF">OsI_15182</name>
</gene>
<keyword evidence="3" id="KW-1185">Reference proteome</keyword>
<feature type="compositionally biased region" description="Basic and acidic residues" evidence="1">
    <location>
        <begin position="143"/>
        <end position="153"/>
    </location>
</feature>